<dbReference type="SUPFAM" id="SSF53300">
    <property type="entry name" value="vWA-like"/>
    <property type="match status" value="1"/>
</dbReference>
<evidence type="ECO:0000313" key="2">
    <source>
        <dbReference type="EMBL" id="KOG85251.1"/>
    </source>
</evidence>
<proteinExistence type="predicted"/>
<name>A0ABR5IVS5_9ACTN</name>
<dbReference type="PROSITE" id="PS50234">
    <property type="entry name" value="VWFA"/>
    <property type="match status" value="1"/>
</dbReference>
<dbReference type="Gene3D" id="1.20.120.1690">
    <property type="match status" value="1"/>
</dbReference>
<comment type="caution">
    <text evidence="2">The sequence shown here is derived from an EMBL/GenBank/DDBJ whole genome shotgun (WGS) entry which is preliminary data.</text>
</comment>
<keyword evidence="3" id="KW-1185">Reference proteome</keyword>
<dbReference type="InterPro" id="IPR036465">
    <property type="entry name" value="vWFA_dom_sf"/>
</dbReference>
<dbReference type="SMART" id="SM00327">
    <property type="entry name" value="VWA"/>
    <property type="match status" value="1"/>
</dbReference>
<dbReference type="PANTHER" id="PTHR45737">
    <property type="entry name" value="VON WILLEBRAND FACTOR A DOMAIN-CONTAINING PROTEIN 5A"/>
    <property type="match status" value="1"/>
</dbReference>
<evidence type="ECO:0000313" key="3">
    <source>
        <dbReference type="Proteomes" id="UP000037020"/>
    </source>
</evidence>
<dbReference type="Pfam" id="PF13768">
    <property type="entry name" value="VWA_3"/>
    <property type="match status" value="1"/>
</dbReference>
<dbReference type="InterPro" id="IPR002035">
    <property type="entry name" value="VWF_A"/>
</dbReference>
<dbReference type="Gene3D" id="2.60.40.3670">
    <property type="match status" value="1"/>
</dbReference>
<dbReference type="EMBL" id="LGUT01003548">
    <property type="protein sequence ID" value="KOG85251.1"/>
    <property type="molecule type" value="Genomic_DNA"/>
</dbReference>
<accession>A0ABR5IVS5</accession>
<protein>
    <submittedName>
        <fullName evidence="2">von Willebrand factor A</fullName>
    </submittedName>
</protein>
<dbReference type="PANTHER" id="PTHR45737:SF6">
    <property type="entry name" value="VON WILLEBRAND FACTOR A DOMAIN-CONTAINING PROTEIN 5A"/>
    <property type="match status" value="1"/>
</dbReference>
<gene>
    <name evidence="2" type="ORF">ADK38_37740</name>
</gene>
<organism evidence="2 3">
    <name type="scientific">Streptomyces varsoviensis</name>
    <dbReference type="NCBI Taxonomy" id="67373"/>
    <lineage>
        <taxon>Bacteria</taxon>
        <taxon>Bacillati</taxon>
        <taxon>Actinomycetota</taxon>
        <taxon>Actinomycetes</taxon>
        <taxon>Kitasatosporales</taxon>
        <taxon>Streptomycetaceae</taxon>
        <taxon>Streptomyces</taxon>
    </lineage>
</organism>
<dbReference type="Proteomes" id="UP000037020">
    <property type="component" value="Unassembled WGS sequence"/>
</dbReference>
<dbReference type="Gene3D" id="3.40.50.410">
    <property type="entry name" value="von Willebrand factor, type A domain"/>
    <property type="match status" value="1"/>
</dbReference>
<reference evidence="2 3" key="1">
    <citation type="submission" date="2015-07" db="EMBL/GenBank/DDBJ databases">
        <authorList>
            <person name="Ju K.-S."/>
            <person name="Doroghazi J.R."/>
            <person name="Metcalf W.W."/>
        </authorList>
    </citation>
    <scope>NUCLEOTIDE SEQUENCE [LARGE SCALE GENOMIC DNA]</scope>
    <source>
        <strain evidence="2 3">NRRL B-3589</strain>
    </source>
</reference>
<feature type="domain" description="VWFA" evidence="1">
    <location>
        <begin position="44"/>
        <end position="227"/>
    </location>
</feature>
<feature type="non-terminal residue" evidence="2">
    <location>
        <position position="384"/>
    </location>
</feature>
<sequence length="384" mass="40885">MSEITVRVHQNKYLPAAAGRGEMHAIVTVAARGLGPAAAHTEASEVIVIDCSSSMSWPPTKIAAARRATAAAVRLLRDGTRFAIVEGTEQARVAFPSGGELAVAGPDSKERAVRAAYRLDATGGTAMATWLARAGELHAAHRVPIRHTLLLTDGKNEHDPPGRLDEVLADCAGRFICDARGIGEDWDQAELRRIAAGLHGRADAVRDDSDLEAEFRALVSSAMAKSLAQVRLVVRHRAGSELRFVRQVHPTRADLTGQGGYGDGVGDGRTWSYSAAAWGDEVREYHVCLTADPDGDPVDQDVELAAVELEPTGEAAPPAPEPASVLVRWTKDPPPFLSADPSLAHYDAQAELADAVAEGCAAYDRGDREKARRLWGRAAGLAHT</sequence>
<evidence type="ECO:0000259" key="1">
    <source>
        <dbReference type="PROSITE" id="PS50234"/>
    </source>
</evidence>